<dbReference type="PANTHER" id="PTHR30026">
    <property type="entry name" value="OUTER MEMBRANE PROTEIN TOLC"/>
    <property type="match status" value="1"/>
</dbReference>
<evidence type="ECO:0000256" key="3">
    <source>
        <dbReference type="ARBA" id="ARBA00022448"/>
    </source>
</evidence>
<dbReference type="InterPro" id="IPR051906">
    <property type="entry name" value="TolC-like"/>
</dbReference>
<evidence type="ECO:0000256" key="8">
    <source>
        <dbReference type="SAM" id="SignalP"/>
    </source>
</evidence>
<dbReference type="EMBL" id="JAKOEM010000005">
    <property type="protein sequence ID" value="MCG6558274.1"/>
    <property type="molecule type" value="Genomic_DNA"/>
</dbReference>
<keyword evidence="5" id="KW-0812">Transmembrane</keyword>
<keyword evidence="6" id="KW-0472">Membrane</keyword>
<evidence type="ECO:0000256" key="5">
    <source>
        <dbReference type="ARBA" id="ARBA00022692"/>
    </source>
</evidence>
<keyword evidence="10" id="KW-1185">Reference proteome</keyword>
<dbReference type="Proteomes" id="UP001165279">
    <property type="component" value="Unassembled WGS sequence"/>
</dbReference>
<name>A0ABS9NVR7_9RHOB</name>
<dbReference type="InterPro" id="IPR010130">
    <property type="entry name" value="T1SS_OMP_TolC"/>
</dbReference>
<dbReference type="InterPro" id="IPR003423">
    <property type="entry name" value="OMP_efflux"/>
</dbReference>
<sequence>MLRTFTGRLSKMAALAASVAVLATAPRPAVADNLADALIGAYNSSGLLEQNRALLRAADEDVAIALSALRPIVNWTARIQSDYTKSGNGLTSTSSSPDTFFTGLELNQLIYDGGAARLGKQAAQETVLSTRQSLVQVEQQILLRAVTAYLSVLLQEEAVGIRQNNVRLLGEELRASEDRFEVGEVTRTDVALSQSRLANARANLADANGALTTAHAEYINAVGRHPGRTAGQPSMPGLPRSEEDAVALALRNHPALLSAQHQVRALELGIEQQRANLGPNVRFQADLGLTDDFGGSNFNESATARMIYSQPLYAGGRLAATVRRIMAQRDASRANLLNVQRDVTQDVSDAYVRYQTADASLTASDERVRAAQVAFDGIREEATLGARTTLDVLTAEQDLLDAQLARVSARTERSLAAYQLLASQGLLTAERLGLAVQIYDPTLYYNMVKDAPAAISKRSRDLDRVLEALGKK</sequence>
<protein>
    <submittedName>
        <fullName evidence="9">TolC family outer membrane protein</fullName>
    </submittedName>
</protein>
<keyword evidence="3" id="KW-0813">Transport</keyword>
<dbReference type="Gene3D" id="1.20.1600.10">
    <property type="entry name" value="Outer membrane efflux proteins (OEP)"/>
    <property type="match status" value="1"/>
</dbReference>
<dbReference type="NCBIfam" id="TIGR01844">
    <property type="entry name" value="type_I_sec_TolC"/>
    <property type="match status" value="1"/>
</dbReference>
<comment type="caution">
    <text evidence="9">The sequence shown here is derived from an EMBL/GenBank/DDBJ whole genome shotgun (WGS) entry which is preliminary data.</text>
</comment>
<keyword evidence="8" id="KW-0732">Signal</keyword>
<comment type="subcellular location">
    <subcellularLocation>
        <location evidence="1">Cell outer membrane</location>
    </subcellularLocation>
</comment>
<feature type="signal peptide" evidence="8">
    <location>
        <begin position="1"/>
        <end position="31"/>
    </location>
</feature>
<evidence type="ECO:0000256" key="6">
    <source>
        <dbReference type="ARBA" id="ARBA00023136"/>
    </source>
</evidence>
<evidence type="ECO:0000313" key="10">
    <source>
        <dbReference type="Proteomes" id="UP001165279"/>
    </source>
</evidence>
<evidence type="ECO:0000256" key="7">
    <source>
        <dbReference type="ARBA" id="ARBA00023237"/>
    </source>
</evidence>
<comment type="similarity">
    <text evidence="2">Belongs to the outer membrane factor (OMF) (TC 1.B.17) family.</text>
</comment>
<gene>
    <name evidence="9" type="ORF">MB818_08685</name>
</gene>
<dbReference type="SUPFAM" id="SSF56954">
    <property type="entry name" value="Outer membrane efflux proteins (OEP)"/>
    <property type="match status" value="1"/>
</dbReference>
<dbReference type="Pfam" id="PF02321">
    <property type="entry name" value="OEP"/>
    <property type="match status" value="2"/>
</dbReference>
<proteinExistence type="inferred from homology"/>
<dbReference type="RefSeq" id="WP_234137735.1">
    <property type="nucleotide sequence ID" value="NZ_JAKOEM010000005.1"/>
</dbReference>
<keyword evidence="4" id="KW-1134">Transmembrane beta strand</keyword>
<keyword evidence="7" id="KW-0998">Cell outer membrane</keyword>
<feature type="chain" id="PRO_5046190843" evidence="8">
    <location>
        <begin position="32"/>
        <end position="472"/>
    </location>
</feature>
<accession>A0ABS9NVR7</accession>
<evidence type="ECO:0000256" key="4">
    <source>
        <dbReference type="ARBA" id="ARBA00022452"/>
    </source>
</evidence>
<dbReference type="PANTHER" id="PTHR30026:SF22">
    <property type="entry name" value="OUTER MEMBRANE EFFLUX PROTEIN"/>
    <property type="match status" value="1"/>
</dbReference>
<evidence type="ECO:0000313" key="9">
    <source>
        <dbReference type="EMBL" id="MCG6558274.1"/>
    </source>
</evidence>
<evidence type="ECO:0000256" key="2">
    <source>
        <dbReference type="ARBA" id="ARBA00007613"/>
    </source>
</evidence>
<reference evidence="9" key="1">
    <citation type="submission" date="2022-02" db="EMBL/GenBank/DDBJ databases">
        <title>The genome sequence of Ruegeria sp. 1NDH52C.</title>
        <authorList>
            <person name="Du J."/>
        </authorList>
    </citation>
    <scope>NUCLEOTIDE SEQUENCE</scope>
    <source>
        <strain evidence="9">1NDH52C</strain>
    </source>
</reference>
<organism evidence="9 10">
    <name type="scientific">Ruegeria alba</name>
    <dbReference type="NCBI Taxonomy" id="2916756"/>
    <lineage>
        <taxon>Bacteria</taxon>
        <taxon>Pseudomonadati</taxon>
        <taxon>Pseudomonadota</taxon>
        <taxon>Alphaproteobacteria</taxon>
        <taxon>Rhodobacterales</taxon>
        <taxon>Roseobacteraceae</taxon>
        <taxon>Ruegeria</taxon>
    </lineage>
</organism>
<evidence type="ECO:0000256" key="1">
    <source>
        <dbReference type="ARBA" id="ARBA00004442"/>
    </source>
</evidence>